<keyword evidence="7" id="KW-0472">Membrane</keyword>
<dbReference type="InterPro" id="IPR036396">
    <property type="entry name" value="Cyt_P450_sf"/>
</dbReference>
<dbReference type="AlphaFoldDB" id="A0AAE0NST0"/>
<dbReference type="PANTHER" id="PTHR24305:SF161">
    <property type="entry name" value="P450, PUTATIVE (EUROFUNG)-RELATED"/>
    <property type="match status" value="1"/>
</dbReference>
<evidence type="ECO:0000313" key="8">
    <source>
        <dbReference type="EMBL" id="KAK3386864.1"/>
    </source>
</evidence>
<dbReference type="GO" id="GO:0004497">
    <property type="term" value="F:monooxygenase activity"/>
    <property type="evidence" value="ECO:0007669"/>
    <property type="project" value="UniProtKB-KW"/>
</dbReference>
<dbReference type="Gene3D" id="1.10.630.10">
    <property type="entry name" value="Cytochrome P450"/>
    <property type="match status" value="1"/>
</dbReference>
<dbReference type="PROSITE" id="PS00086">
    <property type="entry name" value="CYTOCHROME_P450"/>
    <property type="match status" value="1"/>
</dbReference>
<accession>A0AAE0NST0</accession>
<feature type="transmembrane region" description="Helical" evidence="7">
    <location>
        <begin position="22"/>
        <end position="43"/>
    </location>
</feature>
<comment type="cofactor">
    <cofactor evidence="1 5">
        <name>heme</name>
        <dbReference type="ChEBI" id="CHEBI:30413"/>
    </cofactor>
</comment>
<dbReference type="InterPro" id="IPR017972">
    <property type="entry name" value="Cyt_P450_CS"/>
</dbReference>
<keyword evidence="6" id="KW-0560">Oxidoreductase</keyword>
<evidence type="ECO:0000256" key="6">
    <source>
        <dbReference type="RuleBase" id="RU000461"/>
    </source>
</evidence>
<evidence type="ECO:0000256" key="3">
    <source>
        <dbReference type="ARBA" id="ARBA00022723"/>
    </source>
</evidence>
<protein>
    <submittedName>
        <fullName evidence="8">Cytochrome P450</fullName>
    </submittedName>
</protein>
<comment type="similarity">
    <text evidence="6">Belongs to the cytochrome P450 family.</text>
</comment>
<dbReference type="Pfam" id="PF00067">
    <property type="entry name" value="p450"/>
    <property type="match status" value="1"/>
</dbReference>
<dbReference type="SUPFAM" id="SSF48264">
    <property type="entry name" value="Cytochrome P450"/>
    <property type="match status" value="1"/>
</dbReference>
<keyword evidence="2 5" id="KW-0349">Heme</keyword>
<keyword evidence="7" id="KW-0812">Transmembrane</keyword>
<evidence type="ECO:0000256" key="5">
    <source>
        <dbReference type="PIRSR" id="PIRSR602401-1"/>
    </source>
</evidence>
<dbReference type="InterPro" id="IPR002401">
    <property type="entry name" value="Cyt_P450_E_grp-I"/>
</dbReference>
<gene>
    <name evidence="8" type="ORF">B0H63DRAFT_141634</name>
</gene>
<keyword evidence="3 5" id="KW-0479">Metal-binding</keyword>
<reference evidence="8" key="1">
    <citation type="journal article" date="2023" name="Mol. Phylogenet. Evol.">
        <title>Genome-scale phylogeny and comparative genomics of the fungal order Sordariales.</title>
        <authorList>
            <person name="Hensen N."/>
            <person name="Bonometti L."/>
            <person name="Westerberg I."/>
            <person name="Brannstrom I.O."/>
            <person name="Guillou S."/>
            <person name="Cros-Aarteil S."/>
            <person name="Calhoun S."/>
            <person name="Haridas S."/>
            <person name="Kuo A."/>
            <person name="Mondo S."/>
            <person name="Pangilinan J."/>
            <person name="Riley R."/>
            <person name="LaButti K."/>
            <person name="Andreopoulos B."/>
            <person name="Lipzen A."/>
            <person name="Chen C."/>
            <person name="Yan M."/>
            <person name="Daum C."/>
            <person name="Ng V."/>
            <person name="Clum A."/>
            <person name="Steindorff A."/>
            <person name="Ohm R.A."/>
            <person name="Martin F."/>
            <person name="Silar P."/>
            <person name="Natvig D.O."/>
            <person name="Lalanne C."/>
            <person name="Gautier V."/>
            <person name="Ament-Velasquez S.L."/>
            <person name="Kruys A."/>
            <person name="Hutchinson M.I."/>
            <person name="Powell A.J."/>
            <person name="Barry K."/>
            <person name="Miller A.N."/>
            <person name="Grigoriev I.V."/>
            <person name="Debuchy R."/>
            <person name="Gladieux P."/>
            <person name="Hiltunen Thoren M."/>
            <person name="Johannesson H."/>
        </authorList>
    </citation>
    <scope>NUCLEOTIDE SEQUENCE</scope>
    <source>
        <strain evidence="8">CBS 232.78</strain>
    </source>
</reference>
<name>A0AAE0NST0_9PEZI</name>
<keyword evidence="6" id="KW-0503">Monooxygenase</keyword>
<dbReference type="InterPro" id="IPR001128">
    <property type="entry name" value="Cyt_P450"/>
</dbReference>
<evidence type="ECO:0000256" key="2">
    <source>
        <dbReference type="ARBA" id="ARBA00022617"/>
    </source>
</evidence>
<reference evidence="8" key="2">
    <citation type="submission" date="2023-06" db="EMBL/GenBank/DDBJ databases">
        <authorList>
            <consortium name="Lawrence Berkeley National Laboratory"/>
            <person name="Haridas S."/>
            <person name="Hensen N."/>
            <person name="Bonometti L."/>
            <person name="Westerberg I."/>
            <person name="Brannstrom I.O."/>
            <person name="Guillou S."/>
            <person name="Cros-Aarteil S."/>
            <person name="Calhoun S."/>
            <person name="Kuo A."/>
            <person name="Mondo S."/>
            <person name="Pangilinan J."/>
            <person name="Riley R."/>
            <person name="LaButti K."/>
            <person name="Andreopoulos B."/>
            <person name="Lipzen A."/>
            <person name="Chen C."/>
            <person name="Yanf M."/>
            <person name="Daum C."/>
            <person name="Ng V."/>
            <person name="Clum A."/>
            <person name="Steindorff A."/>
            <person name="Ohm R."/>
            <person name="Martin F."/>
            <person name="Silar P."/>
            <person name="Natvig D."/>
            <person name="Lalanne C."/>
            <person name="Gautier V."/>
            <person name="Ament-velasquez S.L."/>
            <person name="Kruys A."/>
            <person name="Hutchinson M.I."/>
            <person name="Powell A.J."/>
            <person name="Barry K."/>
            <person name="Miller A.N."/>
            <person name="Grigoriev I.V."/>
            <person name="Debuchy R."/>
            <person name="Gladieux P."/>
            <person name="Thoren M.H."/>
            <person name="Johannesson H."/>
        </authorList>
    </citation>
    <scope>NUCLEOTIDE SEQUENCE</scope>
    <source>
        <strain evidence="8">CBS 232.78</strain>
    </source>
</reference>
<dbReference type="EMBL" id="JAULSW010000003">
    <property type="protein sequence ID" value="KAK3386864.1"/>
    <property type="molecule type" value="Genomic_DNA"/>
</dbReference>
<feature type="binding site" description="axial binding residue" evidence="5">
    <location>
        <position position="457"/>
    </location>
    <ligand>
        <name>heme</name>
        <dbReference type="ChEBI" id="CHEBI:30413"/>
    </ligand>
    <ligandPart>
        <name>Fe</name>
        <dbReference type="ChEBI" id="CHEBI:18248"/>
    </ligandPart>
</feature>
<dbReference type="GO" id="GO:0016705">
    <property type="term" value="F:oxidoreductase activity, acting on paired donors, with incorporation or reduction of molecular oxygen"/>
    <property type="evidence" value="ECO:0007669"/>
    <property type="project" value="InterPro"/>
</dbReference>
<dbReference type="PRINTS" id="PR00385">
    <property type="entry name" value="P450"/>
</dbReference>
<proteinExistence type="inferred from homology"/>
<comment type="caution">
    <text evidence="8">The sequence shown here is derived from an EMBL/GenBank/DDBJ whole genome shotgun (WGS) entry which is preliminary data.</text>
</comment>
<dbReference type="GO" id="GO:0005506">
    <property type="term" value="F:iron ion binding"/>
    <property type="evidence" value="ECO:0007669"/>
    <property type="project" value="InterPro"/>
</dbReference>
<dbReference type="PANTHER" id="PTHR24305">
    <property type="entry name" value="CYTOCHROME P450"/>
    <property type="match status" value="1"/>
</dbReference>
<evidence type="ECO:0000256" key="7">
    <source>
        <dbReference type="SAM" id="Phobius"/>
    </source>
</evidence>
<organism evidence="8 9">
    <name type="scientific">Podospora didyma</name>
    <dbReference type="NCBI Taxonomy" id="330526"/>
    <lineage>
        <taxon>Eukaryota</taxon>
        <taxon>Fungi</taxon>
        <taxon>Dikarya</taxon>
        <taxon>Ascomycota</taxon>
        <taxon>Pezizomycotina</taxon>
        <taxon>Sordariomycetes</taxon>
        <taxon>Sordariomycetidae</taxon>
        <taxon>Sordariales</taxon>
        <taxon>Podosporaceae</taxon>
        <taxon>Podospora</taxon>
    </lineage>
</organism>
<keyword evidence="9" id="KW-1185">Reference proteome</keyword>
<evidence type="ECO:0000313" key="9">
    <source>
        <dbReference type="Proteomes" id="UP001285441"/>
    </source>
</evidence>
<sequence>MASFSTVYEAIKAPLVLTGNPWTTPVVALVILTCAYSVSRIVYNLFFHPLAKFPGPKFAAFSNAPFSYWFNSGRQPYKILDLHRKYGPVVRVAPNELSFNSAQSWQDIYNYREDNKVFMKGSFYEGGSFATRGYTSIVTEPNPKKHHEMRRLLSHSFSQQSLSEQESLIAKTIDKLVLDVVGTRGKQQSGFDISRSFAMMTFDIIGDLSFGETFGCIENDKFHPWIEIILGALTQLAVFDTFKRFPIAGGVVALLLFGKIKKLLAETWQNEEMAIDSVNRRIARKTTRKDLMTRVLEKRNPAEVSDTQLAAHAADIVLAGSDTSSTALATTTYYLLQNSKTMSRLQHEIRSTFHAYDEICDKSTVPLPYLKAVILEGLRLVPPLPLGLPRNVWKGGAAIGGHFVPGGTIVSTNPLAATLDPANFTDPMAFKPERWMGQANGDNLEAAQPFSVGPRSCLGKTLAWMEMRTTLAKIIWMYDLELVDSSIDWHRDSEMRTLWHFPKLMVRATKRAGKDDQNGGDIIAGHYGELV</sequence>
<dbReference type="GO" id="GO:0020037">
    <property type="term" value="F:heme binding"/>
    <property type="evidence" value="ECO:0007669"/>
    <property type="project" value="InterPro"/>
</dbReference>
<dbReference type="CDD" id="cd11058">
    <property type="entry name" value="CYP60B-like"/>
    <property type="match status" value="1"/>
</dbReference>
<keyword evidence="7" id="KW-1133">Transmembrane helix</keyword>
<keyword evidence="4 5" id="KW-0408">Iron</keyword>
<evidence type="ECO:0000256" key="4">
    <source>
        <dbReference type="ARBA" id="ARBA00023004"/>
    </source>
</evidence>
<dbReference type="Proteomes" id="UP001285441">
    <property type="component" value="Unassembled WGS sequence"/>
</dbReference>
<evidence type="ECO:0000256" key="1">
    <source>
        <dbReference type="ARBA" id="ARBA00001971"/>
    </source>
</evidence>
<dbReference type="PRINTS" id="PR00463">
    <property type="entry name" value="EP450I"/>
</dbReference>
<dbReference type="InterPro" id="IPR050121">
    <property type="entry name" value="Cytochrome_P450_monoxygenase"/>
</dbReference>